<evidence type="ECO:0000313" key="4">
    <source>
        <dbReference type="EMBL" id="TXJ39965.1"/>
    </source>
</evidence>
<evidence type="ECO:0000256" key="1">
    <source>
        <dbReference type="SAM" id="MobiDB-lite"/>
    </source>
</evidence>
<feature type="transmembrane region" description="Helical" evidence="2">
    <location>
        <begin position="204"/>
        <end position="225"/>
    </location>
</feature>
<keyword evidence="2" id="KW-0812">Transmembrane</keyword>
<name>A0A5C8EQ28_BRAPL</name>
<reference evidence="4 5" key="1">
    <citation type="journal article" date="1992" name="Lakartidningen">
        <title>[Penicillin V and not amoxicillin is the first choice preparation in acute otitis].</title>
        <authorList>
            <person name="Kamme C."/>
            <person name="Lundgren K."/>
            <person name="Prellner K."/>
        </authorList>
    </citation>
    <scope>NUCLEOTIDE SEQUENCE [LARGE SCALE GENOMIC DNA]</scope>
    <source>
        <strain evidence="4 5">PC5538III-hc</strain>
    </source>
</reference>
<evidence type="ECO:0000259" key="3">
    <source>
        <dbReference type="SMART" id="SM00014"/>
    </source>
</evidence>
<feature type="region of interest" description="Disordered" evidence="1">
    <location>
        <begin position="1"/>
        <end position="20"/>
    </location>
</feature>
<sequence>MEQQNNINNQDEDIKKDNDKELHKKRLKRKRLKKILKRRRKRKRIAYINNLPLIKLLSKIDDKLFLKIFKDNRKGSFKSFMKFMSRLGDGYVWPVIYLIFYMFRIEYALIYFSRALTSAIICIFVFLYTKSFFSRIRPYKKHGKIPIMYPPDKHSFPSGHTMVAFAISFSMGSYSLYSFFLFYSIAFLIAFSRVYVGLHYPFDVISGIISGTIIGACTNLLFYYITGLPMIGHL</sequence>
<dbReference type="InterPro" id="IPR036938">
    <property type="entry name" value="PAP2/HPO_sf"/>
</dbReference>
<dbReference type="AlphaFoldDB" id="A0A5C8EQ28"/>
<dbReference type="OrthoDB" id="9789113at2"/>
<evidence type="ECO:0000313" key="5">
    <source>
        <dbReference type="Proteomes" id="UP000323176"/>
    </source>
</evidence>
<proteinExistence type="predicted"/>
<dbReference type="PANTHER" id="PTHR14969:SF13">
    <property type="entry name" value="AT30094P"/>
    <property type="match status" value="1"/>
</dbReference>
<dbReference type="Pfam" id="PF01569">
    <property type="entry name" value="PAP2"/>
    <property type="match status" value="1"/>
</dbReference>
<keyword evidence="2" id="KW-0472">Membrane</keyword>
<dbReference type="SUPFAM" id="SSF48317">
    <property type="entry name" value="Acid phosphatase/Vanadium-dependent haloperoxidase"/>
    <property type="match status" value="1"/>
</dbReference>
<gene>
    <name evidence="4" type="ORF">EPJ72_08845</name>
</gene>
<dbReference type="CDD" id="cd01610">
    <property type="entry name" value="PAP2_like"/>
    <property type="match status" value="1"/>
</dbReference>
<keyword evidence="2" id="KW-1133">Transmembrane helix</keyword>
<dbReference type="PANTHER" id="PTHR14969">
    <property type="entry name" value="SPHINGOSINE-1-PHOSPHATE PHOSPHOHYDROLASE"/>
    <property type="match status" value="1"/>
</dbReference>
<feature type="transmembrane region" description="Helical" evidence="2">
    <location>
        <begin position="83"/>
        <end position="103"/>
    </location>
</feature>
<dbReference type="Proteomes" id="UP000323176">
    <property type="component" value="Unassembled WGS sequence"/>
</dbReference>
<protein>
    <submittedName>
        <fullName evidence="4">Phosphatase PAP2 family protein</fullName>
    </submittedName>
</protein>
<dbReference type="GO" id="GO:0042392">
    <property type="term" value="F:sphingosine-1-phosphate phosphatase activity"/>
    <property type="evidence" value="ECO:0007669"/>
    <property type="project" value="TreeGrafter"/>
</dbReference>
<feature type="transmembrane region" description="Helical" evidence="2">
    <location>
        <begin position="176"/>
        <end position="198"/>
    </location>
</feature>
<feature type="transmembrane region" description="Helical" evidence="2">
    <location>
        <begin position="109"/>
        <end position="128"/>
    </location>
</feature>
<dbReference type="EMBL" id="SAXY01000054">
    <property type="protein sequence ID" value="TXJ39965.1"/>
    <property type="molecule type" value="Genomic_DNA"/>
</dbReference>
<dbReference type="InterPro" id="IPR000326">
    <property type="entry name" value="PAP2/HPO"/>
</dbReference>
<dbReference type="SMART" id="SM00014">
    <property type="entry name" value="acidPPc"/>
    <property type="match status" value="1"/>
</dbReference>
<evidence type="ECO:0000256" key="2">
    <source>
        <dbReference type="SAM" id="Phobius"/>
    </source>
</evidence>
<organism evidence="4 5">
    <name type="scientific">Brachyspira pilosicoli</name>
    <name type="common">Serpulina pilosicoli</name>
    <dbReference type="NCBI Taxonomy" id="52584"/>
    <lineage>
        <taxon>Bacteria</taxon>
        <taxon>Pseudomonadati</taxon>
        <taxon>Spirochaetota</taxon>
        <taxon>Spirochaetia</taxon>
        <taxon>Brachyspirales</taxon>
        <taxon>Brachyspiraceae</taxon>
        <taxon>Brachyspira</taxon>
    </lineage>
</organism>
<dbReference type="Gene3D" id="1.20.144.10">
    <property type="entry name" value="Phosphatidic acid phosphatase type 2/haloperoxidase"/>
    <property type="match status" value="1"/>
</dbReference>
<accession>A0A5C8EQ28</accession>
<comment type="caution">
    <text evidence="4">The sequence shown here is derived from an EMBL/GenBank/DDBJ whole genome shotgun (WGS) entry which is preliminary data.</text>
</comment>
<feature type="domain" description="Phosphatidic acid phosphatase type 2/haloperoxidase" evidence="3">
    <location>
        <begin position="110"/>
        <end position="219"/>
    </location>
</feature>